<reference evidence="1" key="1">
    <citation type="journal article" date="2022" name="bioRxiv">
        <title>Sequencing and chromosome-scale assembly of the giantPleurodeles waltlgenome.</title>
        <authorList>
            <person name="Brown T."/>
            <person name="Elewa A."/>
            <person name="Iarovenko S."/>
            <person name="Subramanian E."/>
            <person name="Araus A.J."/>
            <person name="Petzold A."/>
            <person name="Susuki M."/>
            <person name="Suzuki K.-i.T."/>
            <person name="Hayashi T."/>
            <person name="Toyoda A."/>
            <person name="Oliveira C."/>
            <person name="Osipova E."/>
            <person name="Leigh N.D."/>
            <person name="Simon A."/>
            <person name="Yun M.H."/>
        </authorList>
    </citation>
    <scope>NUCLEOTIDE SEQUENCE</scope>
    <source>
        <strain evidence="1">20211129_DDA</strain>
        <tissue evidence="1">Liver</tissue>
    </source>
</reference>
<sequence length="82" mass="9166">MLFGKRVRFADAVAESAQAAVLSLLPPLCPSFCRGGRAPEGLCSYYLQTLTDPKSVPDNNQEEERAWKCLHRFLLRKQALNA</sequence>
<dbReference type="AlphaFoldDB" id="A0AAV7STH0"/>
<accession>A0AAV7STH0</accession>
<comment type="caution">
    <text evidence="1">The sequence shown here is derived from an EMBL/GenBank/DDBJ whole genome shotgun (WGS) entry which is preliminary data.</text>
</comment>
<name>A0AAV7STH0_PLEWA</name>
<protein>
    <submittedName>
        <fullName evidence="1">Uncharacterized protein</fullName>
    </submittedName>
</protein>
<proteinExistence type="predicted"/>
<dbReference type="Proteomes" id="UP001066276">
    <property type="component" value="Chromosome 4_2"/>
</dbReference>
<dbReference type="EMBL" id="JANPWB010000008">
    <property type="protein sequence ID" value="KAJ1167452.1"/>
    <property type="molecule type" value="Genomic_DNA"/>
</dbReference>
<gene>
    <name evidence="1" type="ORF">NDU88_007843</name>
</gene>
<evidence type="ECO:0000313" key="2">
    <source>
        <dbReference type="Proteomes" id="UP001066276"/>
    </source>
</evidence>
<evidence type="ECO:0000313" key="1">
    <source>
        <dbReference type="EMBL" id="KAJ1167452.1"/>
    </source>
</evidence>
<keyword evidence="2" id="KW-1185">Reference proteome</keyword>
<organism evidence="1 2">
    <name type="scientific">Pleurodeles waltl</name>
    <name type="common">Iberian ribbed newt</name>
    <dbReference type="NCBI Taxonomy" id="8319"/>
    <lineage>
        <taxon>Eukaryota</taxon>
        <taxon>Metazoa</taxon>
        <taxon>Chordata</taxon>
        <taxon>Craniata</taxon>
        <taxon>Vertebrata</taxon>
        <taxon>Euteleostomi</taxon>
        <taxon>Amphibia</taxon>
        <taxon>Batrachia</taxon>
        <taxon>Caudata</taxon>
        <taxon>Salamandroidea</taxon>
        <taxon>Salamandridae</taxon>
        <taxon>Pleurodelinae</taxon>
        <taxon>Pleurodeles</taxon>
    </lineage>
</organism>